<evidence type="ECO:0000256" key="3">
    <source>
        <dbReference type="ARBA" id="ARBA00023125"/>
    </source>
</evidence>
<dbReference type="PANTHER" id="PTHR32467:SF213">
    <property type="entry name" value="OS03G0770700 PROTEIN"/>
    <property type="match status" value="1"/>
</dbReference>
<reference evidence="9" key="1">
    <citation type="submission" date="2020-11" db="EMBL/GenBank/DDBJ databases">
        <title>Chlorella ohadii genome sequencing and assembly.</title>
        <authorList>
            <person name="Murik O."/>
            <person name="Treves H."/>
            <person name="Kedem I."/>
            <person name="Shotland Y."/>
            <person name="Kaplan A."/>
        </authorList>
    </citation>
    <scope>NUCLEOTIDE SEQUENCE</scope>
    <source>
        <strain evidence="9">1</strain>
    </source>
</reference>
<dbReference type="GO" id="GO:0005634">
    <property type="term" value="C:nucleus"/>
    <property type="evidence" value="ECO:0007669"/>
    <property type="project" value="UniProtKB-SubCell"/>
</dbReference>
<feature type="chain" id="PRO_5041929909" description="AP2/ERF domain-containing protein" evidence="7">
    <location>
        <begin position="18"/>
        <end position="435"/>
    </location>
</feature>
<organism evidence="9 10">
    <name type="scientific">Chlorella ohadii</name>
    <dbReference type="NCBI Taxonomy" id="2649997"/>
    <lineage>
        <taxon>Eukaryota</taxon>
        <taxon>Viridiplantae</taxon>
        <taxon>Chlorophyta</taxon>
        <taxon>core chlorophytes</taxon>
        <taxon>Trebouxiophyceae</taxon>
        <taxon>Chlorellales</taxon>
        <taxon>Chlorellaceae</taxon>
        <taxon>Chlorella clade</taxon>
        <taxon>Chlorella</taxon>
    </lineage>
</organism>
<keyword evidence="10" id="KW-1185">Reference proteome</keyword>
<evidence type="ECO:0000256" key="5">
    <source>
        <dbReference type="ARBA" id="ARBA00023242"/>
    </source>
</evidence>
<feature type="signal peptide" evidence="7">
    <location>
        <begin position="1"/>
        <end position="17"/>
    </location>
</feature>
<evidence type="ECO:0000256" key="2">
    <source>
        <dbReference type="ARBA" id="ARBA00023015"/>
    </source>
</evidence>
<feature type="region of interest" description="Disordered" evidence="6">
    <location>
        <begin position="194"/>
        <end position="250"/>
    </location>
</feature>
<comment type="caution">
    <text evidence="9">The sequence shown here is derived from an EMBL/GenBank/DDBJ whole genome shotgun (WGS) entry which is preliminary data.</text>
</comment>
<protein>
    <recommendedName>
        <fullName evidence="8">AP2/ERF domain-containing protein</fullName>
    </recommendedName>
</protein>
<keyword evidence="5" id="KW-0539">Nucleus</keyword>
<evidence type="ECO:0000259" key="8">
    <source>
        <dbReference type="PROSITE" id="PS51032"/>
    </source>
</evidence>
<dbReference type="GO" id="GO:0003700">
    <property type="term" value="F:DNA-binding transcription factor activity"/>
    <property type="evidence" value="ECO:0007669"/>
    <property type="project" value="InterPro"/>
</dbReference>
<dbReference type="GO" id="GO:0003677">
    <property type="term" value="F:DNA binding"/>
    <property type="evidence" value="ECO:0007669"/>
    <property type="project" value="UniProtKB-KW"/>
</dbReference>
<proteinExistence type="predicted"/>
<evidence type="ECO:0000256" key="6">
    <source>
        <dbReference type="SAM" id="MobiDB-lite"/>
    </source>
</evidence>
<dbReference type="PANTHER" id="PTHR32467">
    <property type="entry name" value="AP2-LIKE ETHYLENE-RESPONSIVE TRANSCRIPTION FACTOR"/>
    <property type="match status" value="1"/>
</dbReference>
<dbReference type="Proteomes" id="UP001205105">
    <property type="component" value="Unassembled WGS sequence"/>
</dbReference>
<dbReference type="InterPro" id="IPR036955">
    <property type="entry name" value="AP2/ERF_dom_sf"/>
</dbReference>
<dbReference type="Gene3D" id="3.30.730.10">
    <property type="entry name" value="AP2/ERF domain"/>
    <property type="match status" value="1"/>
</dbReference>
<sequence>MLALLVVLAGAWGVCRAAPRARFPRRLLNPPHAACSTQGDEKLSASSVQAQEALMDAASSGGGGGGGLPAAPAADSGGASADGAASKKRRRSGPRSRSSPYTGVTQYKRTGNWEAHIWVQNPRGKGHQRHLGSYLTAEDAARCYDRAVLKLRGEAAETNFPREFYAEDEFLRAHERTERDRFLDLLRDRFALKSNATQAASGPTRTQPPRPKRKQSPGYTPNGSEAVPDSPRYRTVHATDGGDGPAMLSPGSAALGTLAGIQAQLSSLEAPGVPAAMSSPSLHANGSMSGPMSGPMSTPAGLQHLSLLSFPPLPLIGGGSLQDASGSTPFAFPSFGHGSGITSSMLQAASAAAAASAARAAGASQPAALPAVGCDEHAAPAVSTSPALVFGVHGAASLGRWWQQGSPARPEGPSQDWLAASLPAADLSAGSVFLA</sequence>
<feature type="region of interest" description="Disordered" evidence="6">
    <location>
        <begin position="57"/>
        <end position="106"/>
    </location>
</feature>
<keyword evidence="2" id="KW-0805">Transcription regulation</keyword>
<dbReference type="EMBL" id="JADXDR010000202">
    <property type="protein sequence ID" value="KAI7836155.1"/>
    <property type="molecule type" value="Genomic_DNA"/>
</dbReference>
<feature type="compositionally biased region" description="Low complexity" evidence="6">
    <location>
        <begin position="69"/>
        <end position="84"/>
    </location>
</feature>
<evidence type="ECO:0000256" key="4">
    <source>
        <dbReference type="ARBA" id="ARBA00023163"/>
    </source>
</evidence>
<dbReference type="SUPFAM" id="SSF54171">
    <property type="entry name" value="DNA-binding domain"/>
    <property type="match status" value="1"/>
</dbReference>
<accession>A0AAD5DDP7</accession>
<name>A0AAD5DDP7_9CHLO</name>
<evidence type="ECO:0000313" key="10">
    <source>
        <dbReference type="Proteomes" id="UP001205105"/>
    </source>
</evidence>
<gene>
    <name evidence="9" type="ORF">COHA_009985</name>
</gene>
<evidence type="ECO:0000256" key="7">
    <source>
        <dbReference type="SAM" id="SignalP"/>
    </source>
</evidence>
<dbReference type="AlphaFoldDB" id="A0AAD5DDP7"/>
<dbReference type="InterPro" id="IPR016177">
    <property type="entry name" value="DNA-bd_dom_sf"/>
</dbReference>
<keyword evidence="7" id="KW-0732">Signal</keyword>
<evidence type="ECO:0000256" key="1">
    <source>
        <dbReference type="ARBA" id="ARBA00004123"/>
    </source>
</evidence>
<dbReference type="PROSITE" id="PS51032">
    <property type="entry name" value="AP2_ERF"/>
    <property type="match status" value="1"/>
</dbReference>
<evidence type="ECO:0000313" key="9">
    <source>
        <dbReference type="EMBL" id="KAI7836155.1"/>
    </source>
</evidence>
<feature type="domain" description="AP2/ERF" evidence="8">
    <location>
        <begin position="100"/>
        <end position="161"/>
    </location>
</feature>
<dbReference type="InterPro" id="IPR001471">
    <property type="entry name" value="AP2/ERF_dom"/>
</dbReference>
<comment type="subcellular location">
    <subcellularLocation>
        <location evidence="1">Nucleus</location>
    </subcellularLocation>
</comment>
<dbReference type="SMART" id="SM00380">
    <property type="entry name" value="AP2"/>
    <property type="match status" value="1"/>
</dbReference>
<keyword evidence="4" id="KW-0804">Transcription</keyword>
<keyword evidence="3" id="KW-0238">DNA-binding</keyword>
<dbReference type="CDD" id="cd00018">
    <property type="entry name" value="AP2"/>
    <property type="match status" value="1"/>
</dbReference>